<protein>
    <submittedName>
        <fullName evidence="1">Uncharacterized protein</fullName>
    </submittedName>
</protein>
<reference evidence="1 2" key="1">
    <citation type="submission" date="2023-08" db="EMBL/GenBank/DDBJ databases">
        <title>Draft genome sequence of Janthinobacterium lividum.</title>
        <authorList>
            <person name="Chun B.H."/>
            <person name="Lee Y."/>
        </authorList>
    </citation>
    <scope>NUCLEOTIDE SEQUENCE [LARGE SCALE GENOMIC DNA]</scope>
    <source>
        <strain evidence="1 2">AMJK</strain>
    </source>
</reference>
<comment type="caution">
    <text evidence="1">The sequence shown here is derived from an EMBL/GenBank/DDBJ whole genome shotgun (WGS) entry which is preliminary data.</text>
</comment>
<dbReference type="RefSeq" id="WP_308140633.1">
    <property type="nucleotide sequence ID" value="NZ_JAVFKQ010000001.1"/>
</dbReference>
<evidence type="ECO:0000313" key="2">
    <source>
        <dbReference type="Proteomes" id="UP001237592"/>
    </source>
</evidence>
<proteinExistence type="predicted"/>
<keyword evidence="2" id="KW-1185">Reference proteome</keyword>
<name>A0ABU0XNF7_9BURK</name>
<organism evidence="1 2">
    <name type="scientific">Janthinobacterium lividum</name>
    <dbReference type="NCBI Taxonomy" id="29581"/>
    <lineage>
        <taxon>Bacteria</taxon>
        <taxon>Pseudomonadati</taxon>
        <taxon>Pseudomonadota</taxon>
        <taxon>Betaproteobacteria</taxon>
        <taxon>Burkholderiales</taxon>
        <taxon>Oxalobacteraceae</taxon>
        <taxon>Janthinobacterium</taxon>
    </lineage>
</organism>
<evidence type="ECO:0000313" key="1">
    <source>
        <dbReference type="EMBL" id="MDQ4625054.1"/>
    </source>
</evidence>
<gene>
    <name evidence="1" type="ORF">RB624_04035</name>
</gene>
<dbReference type="EMBL" id="JAVFKP010000001">
    <property type="protein sequence ID" value="MDQ4625054.1"/>
    <property type="molecule type" value="Genomic_DNA"/>
</dbReference>
<accession>A0ABU0XNF7</accession>
<dbReference type="Proteomes" id="UP001237592">
    <property type="component" value="Unassembled WGS sequence"/>
</dbReference>
<sequence length="78" mass="8612">MITVDGSSFFVVHEAIRQGHGMRHTFVAGPDLVAVRAIREANRHVEVEALGWRFGSRLVLRQFGMQQDGVVVAGAHDD</sequence>